<dbReference type="AlphaFoldDB" id="A0A816K3T5"/>
<dbReference type="Proteomes" id="UP001295469">
    <property type="component" value="Chromosome C02"/>
</dbReference>
<protein>
    <submittedName>
        <fullName evidence="1">(rape) hypothetical protein</fullName>
    </submittedName>
</protein>
<name>A0A816K3T5_BRANA</name>
<dbReference type="EMBL" id="HG994366">
    <property type="protein sequence ID" value="CAF1908628.1"/>
    <property type="molecule type" value="Genomic_DNA"/>
</dbReference>
<accession>A0A816K3T5</accession>
<sequence length="48" mass="5786">MVLSLFNYFCKRHFLGNSMSFFTLMKLIVSTRGRHFGYFLGSVWLVWF</sequence>
<reference evidence="1" key="1">
    <citation type="submission" date="2021-01" db="EMBL/GenBank/DDBJ databases">
        <authorList>
            <consortium name="Genoscope - CEA"/>
            <person name="William W."/>
        </authorList>
    </citation>
    <scope>NUCLEOTIDE SEQUENCE</scope>
</reference>
<gene>
    <name evidence="1" type="ORF">DARMORV10_C02P29010.1</name>
</gene>
<organism evidence="1">
    <name type="scientific">Brassica napus</name>
    <name type="common">Rape</name>
    <dbReference type="NCBI Taxonomy" id="3708"/>
    <lineage>
        <taxon>Eukaryota</taxon>
        <taxon>Viridiplantae</taxon>
        <taxon>Streptophyta</taxon>
        <taxon>Embryophyta</taxon>
        <taxon>Tracheophyta</taxon>
        <taxon>Spermatophyta</taxon>
        <taxon>Magnoliopsida</taxon>
        <taxon>eudicotyledons</taxon>
        <taxon>Gunneridae</taxon>
        <taxon>Pentapetalae</taxon>
        <taxon>rosids</taxon>
        <taxon>malvids</taxon>
        <taxon>Brassicales</taxon>
        <taxon>Brassicaceae</taxon>
        <taxon>Brassiceae</taxon>
        <taxon>Brassica</taxon>
    </lineage>
</organism>
<proteinExistence type="predicted"/>
<evidence type="ECO:0000313" key="1">
    <source>
        <dbReference type="EMBL" id="CAF1908628.1"/>
    </source>
</evidence>